<name>A0AAV8UYF6_9RHOD</name>
<keyword evidence="3" id="KW-1185">Reference proteome</keyword>
<dbReference type="AlphaFoldDB" id="A0AAV8UYF6"/>
<accession>A0AAV8UYF6</accession>
<proteinExistence type="predicted"/>
<protein>
    <submittedName>
        <fullName evidence="2">Uncharacterized protein</fullName>
    </submittedName>
</protein>
<sequence>MKTVKLITLLVAVITMTAYVEAENYQPASYWMTGFTVVSWRMYLFDEPVPNNCMPLIGKANAWGAENPWVKVADVCISIVTYQGELSTLFHYTARPGYTIAAAYSGVHRNCLQKKKFPYQTVAKFGELGEQVVTQIVPFSEYDCPAEYEEGCCNRRNCLSPKVRAHKVLAPEYTFTGFPPNGKYGCRTVRGLRRCLADLQCFNPE</sequence>
<evidence type="ECO:0000256" key="1">
    <source>
        <dbReference type="SAM" id="SignalP"/>
    </source>
</evidence>
<keyword evidence="1" id="KW-0732">Signal</keyword>
<dbReference type="Proteomes" id="UP001157974">
    <property type="component" value="Unassembled WGS sequence"/>
</dbReference>
<feature type="chain" id="PRO_5043462764" evidence="1">
    <location>
        <begin position="23"/>
        <end position="205"/>
    </location>
</feature>
<comment type="caution">
    <text evidence="2">The sequence shown here is derived from an EMBL/GenBank/DDBJ whole genome shotgun (WGS) entry which is preliminary data.</text>
</comment>
<gene>
    <name evidence="2" type="ORF">NDN08_002053</name>
</gene>
<organism evidence="2 3">
    <name type="scientific">Rhodosorus marinus</name>
    <dbReference type="NCBI Taxonomy" id="101924"/>
    <lineage>
        <taxon>Eukaryota</taxon>
        <taxon>Rhodophyta</taxon>
        <taxon>Stylonematophyceae</taxon>
        <taxon>Stylonematales</taxon>
        <taxon>Stylonemataceae</taxon>
        <taxon>Rhodosorus</taxon>
    </lineage>
</organism>
<feature type="signal peptide" evidence="1">
    <location>
        <begin position="1"/>
        <end position="22"/>
    </location>
</feature>
<reference evidence="2 3" key="1">
    <citation type="journal article" date="2023" name="Nat. Commun.">
        <title>Origin of minicircular mitochondrial genomes in red algae.</title>
        <authorList>
            <person name="Lee Y."/>
            <person name="Cho C.H."/>
            <person name="Lee Y.M."/>
            <person name="Park S.I."/>
            <person name="Yang J.H."/>
            <person name="West J.A."/>
            <person name="Bhattacharya D."/>
            <person name="Yoon H.S."/>
        </authorList>
    </citation>
    <scope>NUCLEOTIDE SEQUENCE [LARGE SCALE GENOMIC DNA]</scope>
    <source>
        <strain evidence="2 3">CCMP1338</strain>
        <tissue evidence="2">Whole cell</tissue>
    </source>
</reference>
<dbReference type="EMBL" id="JAMWBK010000004">
    <property type="protein sequence ID" value="KAJ8905546.1"/>
    <property type="molecule type" value="Genomic_DNA"/>
</dbReference>
<evidence type="ECO:0000313" key="2">
    <source>
        <dbReference type="EMBL" id="KAJ8905546.1"/>
    </source>
</evidence>
<evidence type="ECO:0000313" key="3">
    <source>
        <dbReference type="Proteomes" id="UP001157974"/>
    </source>
</evidence>